<keyword evidence="4" id="KW-0804">Transcription</keyword>
<evidence type="ECO:0000259" key="5">
    <source>
        <dbReference type="Pfam" id="PF04542"/>
    </source>
</evidence>
<comment type="similarity">
    <text evidence="1">Belongs to the sigma-70 factor family. ECF subfamily.</text>
</comment>
<dbReference type="Gene3D" id="1.10.1740.10">
    <property type="match status" value="1"/>
</dbReference>
<dbReference type="SUPFAM" id="SSF88659">
    <property type="entry name" value="Sigma3 and sigma4 domains of RNA polymerase sigma factors"/>
    <property type="match status" value="1"/>
</dbReference>
<reference evidence="8" key="1">
    <citation type="journal article" date="2019" name="Int. J. Syst. Evol. Microbiol.">
        <title>The Global Catalogue of Microorganisms (GCM) 10K type strain sequencing project: providing services to taxonomists for standard genome sequencing and annotation.</title>
        <authorList>
            <consortium name="The Broad Institute Genomics Platform"/>
            <consortium name="The Broad Institute Genome Sequencing Center for Infectious Disease"/>
            <person name="Wu L."/>
            <person name="Ma J."/>
        </authorList>
    </citation>
    <scope>NUCLEOTIDE SEQUENCE [LARGE SCALE GENOMIC DNA]</scope>
    <source>
        <strain evidence="8">CCUG 49339</strain>
    </source>
</reference>
<gene>
    <name evidence="7" type="ORF">ACFSCX_16730</name>
</gene>
<keyword evidence="8" id="KW-1185">Reference proteome</keyword>
<feature type="domain" description="RNA polymerase sigma-70 region 2" evidence="5">
    <location>
        <begin position="20"/>
        <end position="86"/>
    </location>
</feature>
<dbReference type="SUPFAM" id="SSF88946">
    <property type="entry name" value="Sigma2 domain of RNA polymerase sigma factors"/>
    <property type="match status" value="1"/>
</dbReference>
<dbReference type="RefSeq" id="WP_377929388.1">
    <property type="nucleotide sequence ID" value="NZ_JBHUEM010000039.1"/>
</dbReference>
<name>A0ABW4LTR5_9BACI</name>
<evidence type="ECO:0000256" key="1">
    <source>
        <dbReference type="ARBA" id="ARBA00010641"/>
    </source>
</evidence>
<dbReference type="InterPro" id="IPR013324">
    <property type="entry name" value="RNA_pol_sigma_r3/r4-like"/>
</dbReference>
<evidence type="ECO:0000313" key="8">
    <source>
        <dbReference type="Proteomes" id="UP001597214"/>
    </source>
</evidence>
<evidence type="ECO:0000256" key="2">
    <source>
        <dbReference type="ARBA" id="ARBA00023015"/>
    </source>
</evidence>
<dbReference type="Pfam" id="PF08281">
    <property type="entry name" value="Sigma70_r4_2"/>
    <property type="match status" value="1"/>
</dbReference>
<evidence type="ECO:0000259" key="6">
    <source>
        <dbReference type="Pfam" id="PF08281"/>
    </source>
</evidence>
<protein>
    <submittedName>
        <fullName evidence="7">RNA polymerase sigma factor</fullName>
    </submittedName>
</protein>
<evidence type="ECO:0000256" key="4">
    <source>
        <dbReference type="ARBA" id="ARBA00023163"/>
    </source>
</evidence>
<dbReference type="InterPro" id="IPR039425">
    <property type="entry name" value="RNA_pol_sigma-70-like"/>
</dbReference>
<evidence type="ECO:0000256" key="3">
    <source>
        <dbReference type="ARBA" id="ARBA00023082"/>
    </source>
</evidence>
<dbReference type="InterPro" id="IPR013325">
    <property type="entry name" value="RNA_pol_sigma_r2"/>
</dbReference>
<organism evidence="7 8">
    <name type="scientific">Bacillus salitolerans</name>
    <dbReference type="NCBI Taxonomy" id="1437434"/>
    <lineage>
        <taxon>Bacteria</taxon>
        <taxon>Bacillati</taxon>
        <taxon>Bacillota</taxon>
        <taxon>Bacilli</taxon>
        <taxon>Bacillales</taxon>
        <taxon>Bacillaceae</taxon>
        <taxon>Bacillus</taxon>
    </lineage>
</organism>
<dbReference type="InterPro" id="IPR036388">
    <property type="entry name" value="WH-like_DNA-bd_sf"/>
</dbReference>
<dbReference type="EMBL" id="JBHUEM010000039">
    <property type="protein sequence ID" value="MFD1738174.1"/>
    <property type="molecule type" value="Genomic_DNA"/>
</dbReference>
<dbReference type="Proteomes" id="UP001597214">
    <property type="component" value="Unassembled WGS sequence"/>
</dbReference>
<accession>A0ABW4LTR5</accession>
<dbReference type="InterPro" id="IPR013249">
    <property type="entry name" value="RNA_pol_sigma70_r4_t2"/>
</dbReference>
<keyword evidence="2" id="KW-0805">Transcription regulation</keyword>
<comment type="caution">
    <text evidence="7">The sequence shown here is derived from an EMBL/GenBank/DDBJ whole genome shotgun (WGS) entry which is preliminary data.</text>
</comment>
<keyword evidence="3" id="KW-0731">Sigma factor</keyword>
<dbReference type="InterPro" id="IPR014284">
    <property type="entry name" value="RNA_pol_sigma-70_dom"/>
</dbReference>
<feature type="domain" description="RNA polymerase sigma factor 70 region 4 type 2" evidence="6">
    <location>
        <begin position="112"/>
        <end position="164"/>
    </location>
</feature>
<dbReference type="InterPro" id="IPR007627">
    <property type="entry name" value="RNA_pol_sigma70_r2"/>
</dbReference>
<dbReference type="Pfam" id="PF04542">
    <property type="entry name" value="Sigma70_r2"/>
    <property type="match status" value="1"/>
</dbReference>
<dbReference type="PANTHER" id="PTHR43133:SF51">
    <property type="entry name" value="RNA POLYMERASE SIGMA FACTOR"/>
    <property type="match status" value="1"/>
</dbReference>
<dbReference type="PANTHER" id="PTHR43133">
    <property type="entry name" value="RNA POLYMERASE ECF-TYPE SIGMA FACTO"/>
    <property type="match status" value="1"/>
</dbReference>
<dbReference type="NCBIfam" id="TIGR02937">
    <property type="entry name" value="sigma70-ECF"/>
    <property type="match status" value="1"/>
</dbReference>
<sequence length="174" mass="20812">MEHELIQRIKGGDQKAFKQLYEQYADYAIRIATAVTRNQANAKDVVQETFIRVYRNIHSFDNHQSFQPWLYRILLNECNRFLKKNSQTIPIDINEELNLPPEVDHYEFEEYEELYEAIGELEDIHRVPLVLKYLSDFKEREIAQILELNLNTVKSRLFKGRQKLKELLLKVREG</sequence>
<evidence type="ECO:0000313" key="7">
    <source>
        <dbReference type="EMBL" id="MFD1738174.1"/>
    </source>
</evidence>
<proteinExistence type="inferred from homology"/>
<dbReference type="Gene3D" id="1.10.10.10">
    <property type="entry name" value="Winged helix-like DNA-binding domain superfamily/Winged helix DNA-binding domain"/>
    <property type="match status" value="1"/>
</dbReference>